<evidence type="ECO:0000313" key="9">
    <source>
        <dbReference type="Proteomes" id="UP000642107"/>
    </source>
</evidence>
<evidence type="ECO:0000256" key="4">
    <source>
        <dbReference type="ARBA" id="ARBA00022989"/>
    </source>
</evidence>
<comment type="subcellular location">
    <subcellularLocation>
        <location evidence="1">Cell membrane</location>
        <topology evidence="1">Multi-pass membrane protein</topology>
    </subcellularLocation>
</comment>
<comment type="caution">
    <text evidence="8">The sequence shown here is derived from an EMBL/GenBank/DDBJ whole genome shotgun (WGS) entry which is preliminary data.</text>
</comment>
<reference evidence="8 9" key="1">
    <citation type="submission" date="2020-09" db="EMBL/GenBank/DDBJ databases">
        <title>Flavimobilis rhizosphaerae sp. nov., isolated from rhizosphere soil of Spartina alterniflora.</title>
        <authorList>
            <person name="Hanqin C."/>
        </authorList>
    </citation>
    <scope>NUCLEOTIDE SEQUENCE [LARGE SCALE GENOMIC DNA]</scope>
    <source>
        <strain evidence="8 9">GY 10621</strain>
    </source>
</reference>
<evidence type="ECO:0000256" key="1">
    <source>
        <dbReference type="ARBA" id="ARBA00004651"/>
    </source>
</evidence>
<protein>
    <submittedName>
        <fullName evidence="8">ABC transporter permease</fullName>
    </submittedName>
</protein>
<evidence type="ECO:0000313" key="8">
    <source>
        <dbReference type="EMBL" id="MBD9698647.1"/>
    </source>
</evidence>
<keyword evidence="9" id="KW-1185">Reference proteome</keyword>
<feature type="region of interest" description="Disordered" evidence="6">
    <location>
        <begin position="1"/>
        <end position="26"/>
    </location>
</feature>
<feature type="transmembrane region" description="Helical" evidence="7">
    <location>
        <begin position="157"/>
        <end position="177"/>
    </location>
</feature>
<dbReference type="RefSeq" id="WP_192278125.1">
    <property type="nucleotide sequence ID" value="NZ_JACZDF010000002.1"/>
</dbReference>
<evidence type="ECO:0000256" key="2">
    <source>
        <dbReference type="ARBA" id="ARBA00022475"/>
    </source>
</evidence>
<feature type="transmembrane region" description="Helical" evidence="7">
    <location>
        <begin position="38"/>
        <end position="55"/>
    </location>
</feature>
<dbReference type="InterPro" id="IPR001851">
    <property type="entry name" value="ABC_transp_permease"/>
</dbReference>
<dbReference type="EMBL" id="JACZDF010000002">
    <property type="protein sequence ID" value="MBD9698647.1"/>
    <property type="molecule type" value="Genomic_DNA"/>
</dbReference>
<feature type="transmembrane region" description="Helical" evidence="7">
    <location>
        <begin position="76"/>
        <end position="95"/>
    </location>
</feature>
<feature type="transmembrane region" description="Helical" evidence="7">
    <location>
        <begin position="290"/>
        <end position="315"/>
    </location>
</feature>
<evidence type="ECO:0000256" key="5">
    <source>
        <dbReference type="ARBA" id="ARBA00023136"/>
    </source>
</evidence>
<organism evidence="8 9">
    <name type="scientific">Flavimobilis rhizosphaerae</name>
    <dbReference type="NCBI Taxonomy" id="2775421"/>
    <lineage>
        <taxon>Bacteria</taxon>
        <taxon>Bacillati</taxon>
        <taxon>Actinomycetota</taxon>
        <taxon>Actinomycetes</taxon>
        <taxon>Micrococcales</taxon>
        <taxon>Jonesiaceae</taxon>
        <taxon>Flavimobilis</taxon>
    </lineage>
</organism>
<feature type="transmembrane region" description="Helical" evidence="7">
    <location>
        <begin position="248"/>
        <end position="269"/>
    </location>
</feature>
<accession>A0ABR9DNE2</accession>
<keyword evidence="3 7" id="KW-0812">Transmembrane</keyword>
<sequence length="372" mass="38508">MSGPTVELTPDTPSSPPPAQPAAQPRPSVARRIMQHQLFWPVVALIALIILCGIKNPTFLTIELRDGNLFGQLVDIARMSATPLLLALGMALVIATGGIDLSVGAVMAISLAVSLTYLDGAANPGSVSTAAVAVLLGVAVALAAGLFNGFMVSVLGVQPFIATMILMVAGRGVAMLITQGQITTVTSAPFKFLGSGFVFGIPTPVIIALIMLVAVAILVRRTALGMLLESIGINREASRLAGVQSRNITWLVYIVCALLAGLAGIVYGAPTMAADANNIGLMKEMDAIMCVVLGGTALSGGKFYLSGTVVGALILSTIERAVVIFHIPSQITPLFKALVIIVVCVAQSPKLRELLRDGAAKLRPRALPEVAS</sequence>
<dbReference type="Pfam" id="PF02653">
    <property type="entry name" value="BPD_transp_2"/>
    <property type="match status" value="1"/>
</dbReference>
<keyword evidence="2" id="KW-1003">Cell membrane</keyword>
<name>A0ABR9DNE2_9MICO</name>
<dbReference type="PANTHER" id="PTHR32196:SF19">
    <property type="entry name" value="GALACTOFURANOSE TRANSPORTER PERMEASE PROTEIN YTFT"/>
    <property type="match status" value="1"/>
</dbReference>
<feature type="transmembrane region" description="Helical" evidence="7">
    <location>
        <begin position="130"/>
        <end position="151"/>
    </location>
</feature>
<gene>
    <name evidence="8" type="ORF">IGS67_03940</name>
</gene>
<evidence type="ECO:0000256" key="3">
    <source>
        <dbReference type="ARBA" id="ARBA00022692"/>
    </source>
</evidence>
<evidence type="ECO:0000256" key="7">
    <source>
        <dbReference type="SAM" id="Phobius"/>
    </source>
</evidence>
<keyword evidence="5 7" id="KW-0472">Membrane</keyword>
<dbReference type="Proteomes" id="UP000642107">
    <property type="component" value="Unassembled WGS sequence"/>
</dbReference>
<feature type="transmembrane region" description="Helical" evidence="7">
    <location>
        <begin position="321"/>
        <end position="346"/>
    </location>
</feature>
<proteinExistence type="predicted"/>
<dbReference type="PANTHER" id="PTHR32196">
    <property type="entry name" value="ABC TRANSPORTER PERMEASE PROTEIN YPHD-RELATED-RELATED"/>
    <property type="match status" value="1"/>
</dbReference>
<feature type="transmembrane region" description="Helical" evidence="7">
    <location>
        <begin position="197"/>
        <end position="219"/>
    </location>
</feature>
<keyword evidence="4 7" id="KW-1133">Transmembrane helix</keyword>
<dbReference type="CDD" id="cd06579">
    <property type="entry name" value="TM_PBP1_transp_AraH_like"/>
    <property type="match status" value="1"/>
</dbReference>
<evidence type="ECO:0000256" key="6">
    <source>
        <dbReference type="SAM" id="MobiDB-lite"/>
    </source>
</evidence>